<dbReference type="PANTHER" id="PTHR10706">
    <property type="entry name" value="F-BOX FAMILY PROTEIN"/>
    <property type="match status" value="1"/>
</dbReference>
<keyword evidence="4" id="KW-1185">Reference proteome</keyword>
<dbReference type="OrthoDB" id="722566at2759"/>
<protein>
    <submittedName>
        <fullName evidence="3">FBXO31</fullName>
    </submittedName>
</protein>
<dbReference type="Proteomes" id="UP000597762">
    <property type="component" value="Unassembled WGS sequence"/>
</dbReference>
<dbReference type="AlphaFoldDB" id="A0A812B0C7"/>
<dbReference type="Pfam" id="PF12014">
    <property type="entry name" value="Cyclin_D1_bind"/>
    <property type="match status" value="1"/>
</dbReference>
<dbReference type="InterPro" id="IPR029044">
    <property type="entry name" value="Nucleotide-diphossugar_trans"/>
</dbReference>
<sequence>MEKCFREFKIESLEGWNVDTYYDLYTKVFHRYGFLLGLWQAEMHPYGTMIHIQHEKGKLVGSETMAPCPPHLHKAMRKKLMFTVELNEENIVESFCHMGPNRLSHKCNIFPEDNNKNRVCFRCCVEAAHRNPGGMRREFEQFMMDESWEIEEAIFTGKIELLQKFRVLKKFEACFDLNRIILPVDEPDAVIKPGLYKADYAMFGYELILVFYTDNKNKIIGKKVTGDPRVPAGQIAFEGKMDEPIFLLGEHQESLANVEERGHDPIPEGIHYKLLPEQDFFLPHDCSYEGKIPSSCSFRFHAMMNISPANVNTAFFLPSHLIVFNRKSFALLAFQAETLFTFLPIVVLLNTKTSLFFKDYNFNYWLQRLRISPHKADVARLEIILKYGGIYFDYDEIALRSFDPLLNHSVVLGQETVGCSLDNGPIQTFTVASTFGVYRTNIF</sequence>
<name>A0A812B0C7_ACAPH</name>
<evidence type="ECO:0000313" key="3">
    <source>
        <dbReference type="EMBL" id="CAE1165533.1"/>
    </source>
</evidence>
<dbReference type="Pfam" id="PF04488">
    <property type="entry name" value="Gly_transf_sug"/>
    <property type="match status" value="1"/>
</dbReference>
<dbReference type="GO" id="GO:0016567">
    <property type="term" value="P:protein ubiquitination"/>
    <property type="evidence" value="ECO:0007669"/>
    <property type="project" value="UniProtKB-UniPathway"/>
</dbReference>
<proteinExistence type="predicted"/>
<dbReference type="Gene3D" id="3.90.550.20">
    <property type="match status" value="1"/>
</dbReference>
<comment type="caution">
    <text evidence="3">The sequence shown here is derived from an EMBL/GenBank/DDBJ whole genome shotgun (WGS) entry which is preliminary data.</text>
</comment>
<gene>
    <name evidence="3" type="ORF">SPHA_8499</name>
</gene>
<dbReference type="UniPathway" id="UPA00143"/>
<evidence type="ECO:0000256" key="2">
    <source>
        <dbReference type="ARBA" id="ARBA00022786"/>
    </source>
</evidence>
<evidence type="ECO:0000313" key="4">
    <source>
        <dbReference type="Proteomes" id="UP000597762"/>
    </source>
</evidence>
<accession>A0A812B0C7</accession>
<dbReference type="PANTHER" id="PTHR10706:SF130">
    <property type="entry name" value="F-BOX ONLY PROTEIN 31"/>
    <property type="match status" value="1"/>
</dbReference>
<dbReference type="InterPro" id="IPR045048">
    <property type="entry name" value="FBXO31/39"/>
</dbReference>
<dbReference type="EMBL" id="CAHIKZ030000275">
    <property type="protein sequence ID" value="CAE1165533.1"/>
    <property type="molecule type" value="Genomic_DNA"/>
</dbReference>
<keyword evidence="2" id="KW-0833">Ubl conjugation pathway</keyword>
<dbReference type="SUPFAM" id="SSF53448">
    <property type="entry name" value="Nucleotide-diphospho-sugar transferases"/>
    <property type="match status" value="1"/>
</dbReference>
<dbReference type="InterPro" id="IPR007577">
    <property type="entry name" value="GlycoTrfase_DXD_sugar-bd_CS"/>
</dbReference>
<organism evidence="3 4">
    <name type="scientific">Acanthosepion pharaonis</name>
    <name type="common">Pharaoh cuttlefish</name>
    <name type="synonym">Sepia pharaonis</name>
    <dbReference type="NCBI Taxonomy" id="158019"/>
    <lineage>
        <taxon>Eukaryota</taxon>
        <taxon>Metazoa</taxon>
        <taxon>Spiralia</taxon>
        <taxon>Lophotrochozoa</taxon>
        <taxon>Mollusca</taxon>
        <taxon>Cephalopoda</taxon>
        <taxon>Coleoidea</taxon>
        <taxon>Decapodiformes</taxon>
        <taxon>Sepiida</taxon>
        <taxon>Sepiina</taxon>
        <taxon>Sepiidae</taxon>
        <taxon>Acanthosepion</taxon>
    </lineage>
</organism>
<evidence type="ECO:0000256" key="1">
    <source>
        <dbReference type="ARBA" id="ARBA00004906"/>
    </source>
</evidence>
<comment type="pathway">
    <text evidence="1">Protein modification; protein ubiquitination.</text>
</comment>
<reference evidence="3" key="1">
    <citation type="submission" date="2021-01" db="EMBL/GenBank/DDBJ databases">
        <authorList>
            <person name="Li R."/>
            <person name="Bekaert M."/>
        </authorList>
    </citation>
    <scope>NUCLEOTIDE SEQUENCE</scope>
    <source>
        <strain evidence="3">Farmed</strain>
    </source>
</reference>